<dbReference type="RefSeq" id="WP_136012680.1">
    <property type="nucleotide sequence ID" value="NZ_SRYE01000003.1"/>
</dbReference>
<feature type="domain" description="Carbohydrate kinase PfkB" evidence="7">
    <location>
        <begin position="8"/>
        <end position="289"/>
    </location>
</feature>
<dbReference type="InterPro" id="IPR011611">
    <property type="entry name" value="PfkB_dom"/>
</dbReference>
<evidence type="ECO:0000256" key="2">
    <source>
        <dbReference type="ARBA" id="ARBA00022679"/>
    </source>
</evidence>
<evidence type="ECO:0000313" key="8">
    <source>
        <dbReference type="EMBL" id="TGY62209.1"/>
    </source>
</evidence>
<dbReference type="InterPro" id="IPR029056">
    <property type="entry name" value="Ribokinase-like"/>
</dbReference>
<dbReference type="Proteomes" id="UP000310263">
    <property type="component" value="Unassembled WGS sequence"/>
</dbReference>
<proteinExistence type="inferred from homology"/>
<keyword evidence="3" id="KW-0547">Nucleotide-binding</keyword>
<dbReference type="PANTHER" id="PTHR46566">
    <property type="entry name" value="1-PHOSPHOFRUCTOKINASE-RELATED"/>
    <property type="match status" value="1"/>
</dbReference>
<dbReference type="SUPFAM" id="SSF53613">
    <property type="entry name" value="Ribokinase-like"/>
    <property type="match status" value="1"/>
</dbReference>
<dbReference type="NCBIfam" id="TIGR03828">
    <property type="entry name" value="pfkB"/>
    <property type="match status" value="1"/>
</dbReference>
<dbReference type="EC" id="2.7.1.56" evidence="8"/>
<dbReference type="EMBL" id="SRYE01000003">
    <property type="protein sequence ID" value="TGY62209.1"/>
    <property type="molecule type" value="Genomic_DNA"/>
</dbReference>
<evidence type="ECO:0000313" key="9">
    <source>
        <dbReference type="Proteomes" id="UP000310263"/>
    </source>
</evidence>
<dbReference type="Pfam" id="PF00294">
    <property type="entry name" value="PfkB"/>
    <property type="match status" value="1"/>
</dbReference>
<dbReference type="OrthoDB" id="9801219at2"/>
<dbReference type="PANTHER" id="PTHR46566:SF1">
    <property type="entry name" value="1-PHOSPHOFRUCTOKINASE"/>
    <property type="match status" value="1"/>
</dbReference>
<comment type="caution">
    <text evidence="8">The sequence shown here is derived from an EMBL/GenBank/DDBJ whole genome shotgun (WGS) entry which is preliminary data.</text>
</comment>
<dbReference type="GO" id="GO:0005829">
    <property type="term" value="C:cytosol"/>
    <property type="evidence" value="ECO:0007669"/>
    <property type="project" value="TreeGrafter"/>
</dbReference>
<gene>
    <name evidence="8" type="primary">pfkB</name>
    <name evidence="8" type="ORF">E5334_06030</name>
</gene>
<name>A0A4S2F052_9ACTN</name>
<comment type="similarity">
    <text evidence="1">Belongs to the carbohydrate kinase PfkB family.</text>
</comment>
<sequence>MIYTVTFNPSVDYVMHPSTLDMGYTNRSTSEEVYAGGNGINVSTILTELDIDNVAMGILGGFTGEFVLQTLQSQGINTNFVFLDKGNTRINVKLNGIIMTIINGMGPNIPISKVDELFRRIDRIQEGSTLVLTGSIPSCLPEDMYDIMMSRFENRGIRFVVDAPGNLLMNALAAHPFFIKPNNHEVGRIFGANPETPEEVLPYAHKLHEQGAQNVLVSCGGYGAALVDAEGNEHTTKVPPCRLVNATGAGDSMVAGFLAALDRGMSYGEALNFASACGSATAASNGLANRSTIERFYAALNHLLADEKNKVGQEVVEVVETLDENDEDDQES</sequence>
<evidence type="ECO:0000256" key="5">
    <source>
        <dbReference type="ARBA" id="ARBA00022840"/>
    </source>
</evidence>
<reference evidence="8 9" key="1">
    <citation type="submission" date="2019-04" db="EMBL/GenBank/DDBJ databases">
        <title>Microbes associate with the intestines of laboratory mice.</title>
        <authorList>
            <person name="Navarre W."/>
            <person name="Wong E."/>
            <person name="Huang K."/>
            <person name="Tropini C."/>
            <person name="Ng K."/>
            <person name="Yu B."/>
        </authorList>
    </citation>
    <scope>NUCLEOTIDE SEQUENCE [LARGE SCALE GENOMIC DNA]</scope>
    <source>
        <strain evidence="8 9">NM07_P-09</strain>
    </source>
</reference>
<evidence type="ECO:0000256" key="6">
    <source>
        <dbReference type="PIRNR" id="PIRNR000535"/>
    </source>
</evidence>
<protein>
    <submittedName>
        <fullName evidence="8">1-phosphofructokinase</fullName>
        <ecNumber evidence="8">2.7.1.56</ecNumber>
    </submittedName>
</protein>
<keyword evidence="9" id="KW-1185">Reference proteome</keyword>
<dbReference type="CDD" id="cd01164">
    <property type="entry name" value="FruK_PfkB_like"/>
    <property type="match status" value="1"/>
</dbReference>
<dbReference type="GO" id="GO:0044281">
    <property type="term" value="P:small molecule metabolic process"/>
    <property type="evidence" value="ECO:0007669"/>
    <property type="project" value="UniProtKB-ARBA"/>
</dbReference>
<keyword evidence="5" id="KW-0067">ATP-binding</keyword>
<dbReference type="InterPro" id="IPR022463">
    <property type="entry name" value="1-PFruKinase"/>
</dbReference>
<accession>A0A4S2F052</accession>
<dbReference type="PIRSF" id="PIRSF000535">
    <property type="entry name" value="1PFK/6PFK/LacC"/>
    <property type="match status" value="1"/>
</dbReference>
<evidence type="ECO:0000259" key="7">
    <source>
        <dbReference type="Pfam" id="PF00294"/>
    </source>
</evidence>
<keyword evidence="2 6" id="KW-0808">Transferase</keyword>
<organism evidence="8 9">
    <name type="scientific">Muricaecibacterium torontonense</name>
    <dbReference type="NCBI Taxonomy" id="3032871"/>
    <lineage>
        <taxon>Bacteria</taxon>
        <taxon>Bacillati</taxon>
        <taxon>Actinomycetota</taxon>
        <taxon>Coriobacteriia</taxon>
        <taxon>Coriobacteriales</taxon>
        <taxon>Atopobiaceae</taxon>
        <taxon>Muricaecibacterium</taxon>
    </lineage>
</organism>
<dbReference type="GO" id="GO:0008662">
    <property type="term" value="F:1-phosphofructokinase activity"/>
    <property type="evidence" value="ECO:0007669"/>
    <property type="project" value="UniProtKB-EC"/>
</dbReference>
<dbReference type="GO" id="GO:0005524">
    <property type="term" value="F:ATP binding"/>
    <property type="evidence" value="ECO:0007669"/>
    <property type="project" value="UniProtKB-KW"/>
</dbReference>
<dbReference type="InterPro" id="IPR017583">
    <property type="entry name" value="Tagatose/fructose_Pkinase"/>
</dbReference>
<dbReference type="Gene3D" id="3.40.1190.20">
    <property type="match status" value="1"/>
</dbReference>
<dbReference type="FunFam" id="3.40.1190.20:FF:000001">
    <property type="entry name" value="Phosphofructokinase"/>
    <property type="match status" value="1"/>
</dbReference>
<dbReference type="AlphaFoldDB" id="A0A4S2F052"/>
<dbReference type="NCBIfam" id="TIGR03168">
    <property type="entry name" value="1-PFK"/>
    <property type="match status" value="1"/>
</dbReference>
<dbReference type="GO" id="GO:0016052">
    <property type="term" value="P:carbohydrate catabolic process"/>
    <property type="evidence" value="ECO:0007669"/>
    <property type="project" value="UniProtKB-ARBA"/>
</dbReference>
<evidence type="ECO:0000256" key="1">
    <source>
        <dbReference type="ARBA" id="ARBA00010688"/>
    </source>
</evidence>
<keyword evidence="4" id="KW-0418">Kinase</keyword>
<evidence type="ECO:0000256" key="3">
    <source>
        <dbReference type="ARBA" id="ARBA00022741"/>
    </source>
</evidence>
<evidence type="ECO:0000256" key="4">
    <source>
        <dbReference type="ARBA" id="ARBA00022777"/>
    </source>
</evidence>